<gene>
    <name evidence="2" type="ORF">SAMN02982985_04699</name>
</gene>
<sequence length="111" mass="12488">MVASVASGLGASARMGASMESQGSISMLLSKIKGLRKNLRLMQKQLMETTDPAERKVLLKMIQDVQAMMAMFEAQIRQIQQADQRREAHQQEANRKRHEPGPDDSFEPYQA</sequence>
<dbReference type="Pfam" id="PF14282">
    <property type="entry name" value="FlxA"/>
    <property type="match status" value="1"/>
</dbReference>
<dbReference type="InterPro" id="IPR025577">
    <property type="entry name" value="FlxA"/>
</dbReference>
<evidence type="ECO:0000313" key="2">
    <source>
        <dbReference type="EMBL" id="SFM61261.1"/>
    </source>
</evidence>
<feature type="compositionally biased region" description="Low complexity" evidence="1">
    <location>
        <begin position="1"/>
        <end position="13"/>
    </location>
</feature>
<name>A0A1I4SA88_9BURK</name>
<evidence type="ECO:0000313" key="3">
    <source>
        <dbReference type="Proteomes" id="UP000199470"/>
    </source>
</evidence>
<feature type="compositionally biased region" description="Basic and acidic residues" evidence="1">
    <location>
        <begin position="83"/>
        <end position="94"/>
    </location>
</feature>
<feature type="region of interest" description="Disordered" evidence="1">
    <location>
        <begin position="78"/>
        <end position="111"/>
    </location>
</feature>
<feature type="region of interest" description="Disordered" evidence="1">
    <location>
        <begin position="1"/>
        <end position="21"/>
    </location>
</feature>
<reference evidence="2 3" key="1">
    <citation type="submission" date="2016-10" db="EMBL/GenBank/DDBJ databases">
        <authorList>
            <person name="de Groot N.N."/>
        </authorList>
    </citation>
    <scope>NUCLEOTIDE SEQUENCE [LARGE SCALE GENOMIC DNA]</scope>
    <source>
        <strain evidence="2 3">ATCC 43154</strain>
    </source>
</reference>
<proteinExistence type="predicted"/>
<dbReference type="EMBL" id="FOTW01000025">
    <property type="protein sequence ID" value="SFM61261.1"/>
    <property type="molecule type" value="Genomic_DNA"/>
</dbReference>
<dbReference type="STRING" id="758825.SAMN02982985_04699"/>
<organism evidence="2 3">
    <name type="scientific">Rugamonas rubra</name>
    <dbReference type="NCBI Taxonomy" id="758825"/>
    <lineage>
        <taxon>Bacteria</taxon>
        <taxon>Pseudomonadati</taxon>
        <taxon>Pseudomonadota</taxon>
        <taxon>Betaproteobacteria</taxon>
        <taxon>Burkholderiales</taxon>
        <taxon>Oxalobacteraceae</taxon>
        <taxon>Telluria group</taxon>
        <taxon>Rugamonas</taxon>
    </lineage>
</organism>
<accession>A0A1I4SA88</accession>
<dbReference type="RefSeq" id="WP_093390133.1">
    <property type="nucleotide sequence ID" value="NZ_FOTW01000025.1"/>
</dbReference>
<evidence type="ECO:0000256" key="1">
    <source>
        <dbReference type="SAM" id="MobiDB-lite"/>
    </source>
</evidence>
<protein>
    <submittedName>
        <fullName evidence="2">FlxA-like protein</fullName>
    </submittedName>
</protein>
<keyword evidence="3" id="KW-1185">Reference proteome</keyword>
<dbReference type="AlphaFoldDB" id="A0A1I4SA88"/>
<feature type="compositionally biased region" description="Acidic residues" evidence="1">
    <location>
        <begin position="102"/>
        <end position="111"/>
    </location>
</feature>
<dbReference type="Proteomes" id="UP000199470">
    <property type="component" value="Unassembled WGS sequence"/>
</dbReference>